<dbReference type="CDD" id="cd07152">
    <property type="entry name" value="ALDH_BenzADH"/>
    <property type="match status" value="1"/>
</dbReference>
<gene>
    <name evidence="4" type="primary">xylC_1</name>
    <name evidence="4" type="ORF">GALL_186790</name>
</gene>
<dbReference type="InterPro" id="IPR016161">
    <property type="entry name" value="Ald_DH/histidinol_DH"/>
</dbReference>
<dbReference type="SUPFAM" id="SSF53720">
    <property type="entry name" value="ALDH-like"/>
    <property type="match status" value="1"/>
</dbReference>
<dbReference type="PANTHER" id="PTHR42986">
    <property type="entry name" value="BENZALDEHYDE DEHYDROGENASE YFMT"/>
    <property type="match status" value="1"/>
</dbReference>
<protein>
    <submittedName>
        <fullName evidence="4">Benzaldehyde dehydrogenase</fullName>
        <ecNumber evidence="4">1.2.1.28</ecNumber>
    </submittedName>
</protein>
<evidence type="ECO:0000313" key="4">
    <source>
        <dbReference type="EMBL" id="OIQ99270.1"/>
    </source>
</evidence>
<dbReference type="PANTHER" id="PTHR42986:SF1">
    <property type="entry name" value="BENZALDEHYDE DEHYDROGENASE YFMT"/>
    <property type="match status" value="1"/>
</dbReference>
<organism evidence="4">
    <name type="scientific">mine drainage metagenome</name>
    <dbReference type="NCBI Taxonomy" id="410659"/>
    <lineage>
        <taxon>unclassified sequences</taxon>
        <taxon>metagenomes</taxon>
        <taxon>ecological metagenomes</taxon>
    </lineage>
</organism>
<keyword evidence="2" id="KW-0520">NAD</keyword>
<comment type="similarity">
    <text evidence="1">Belongs to the aldehyde dehydrogenase family.</text>
</comment>
<dbReference type="InterPro" id="IPR016162">
    <property type="entry name" value="Ald_DH_N"/>
</dbReference>
<evidence type="ECO:0000256" key="1">
    <source>
        <dbReference type="ARBA" id="ARBA00009986"/>
    </source>
</evidence>
<dbReference type="Gene3D" id="3.40.309.10">
    <property type="entry name" value="Aldehyde Dehydrogenase, Chain A, domain 2"/>
    <property type="match status" value="1"/>
</dbReference>
<evidence type="ECO:0000259" key="3">
    <source>
        <dbReference type="Pfam" id="PF00171"/>
    </source>
</evidence>
<reference evidence="4" key="1">
    <citation type="submission" date="2016-10" db="EMBL/GenBank/DDBJ databases">
        <title>Sequence of Gallionella enrichment culture.</title>
        <authorList>
            <person name="Poehlein A."/>
            <person name="Muehling M."/>
            <person name="Daniel R."/>
        </authorList>
    </citation>
    <scope>NUCLEOTIDE SEQUENCE</scope>
</reference>
<sequence>MNFLHVTIILIRLIIENPDGTAVWEMRSVRNRLGDNIVSANPIPFLATERWDGKLFLGGWNAAGATRDIVEPGSGALLTRVGMASPKDVAAAAQRARAAQAAWVALPYEERAAIFRKAAALIERETGVLSDWIVRETGAIPPKAGVELHMAQGILQEAAALLTQPSGLILPSNPGRISMARRVPHGVVGVISPFNFPLILSIRAVAPALALGNTVVLKPDPQTPVSGGYLIARLFEEAGLPKDCLQVLPGGVDAGEALVTDPNVTMISFTGSTQAGRRVGELAGGHLKKVTLELGGKNRLIVLDDADVDLAASCAAWGAYLHQGQICMTTGLVLVHEKLAGKLTEILVGKAQHLPVGDPASQQVALGPLISARQRDRVHAIVEDSVKQGAVLRAGGSFDRLFYQPTVLTGVKPGMRAFDEEVFGPVASVVSFSSDEELVSLANRTEYGLSLGIISASTSRALALAERIPTGLLHINDQTVADEPHIPFGGRGASGNGGRHGGPANWEEFTQWQWVTIKDSAPRYPF</sequence>
<dbReference type="Gene3D" id="3.40.605.10">
    <property type="entry name" value="Aldehyde Dehydrogenase, Chain A, domain 1"/>
    <property type="match status" value="1"/>
</dbReference>
<evidence type="ECO:0000256" key="2">
    <source>
        <dbReference type="ARBA" id="ARBA00023027"/>
    </source>
</evidence>
<proteinExistence type="inferred from homology"/>
<dbReference type="AlphaFoldDB" id="A0A1J5RTG9"/>
<keyword evidence="4" id="KW-0560">Oxidoreductase</keyword>
<dbReference type="InterPro" id="IPR016163">
    <property type="entry name" value="Ald_DH_C"/>
</dbReference>
<dbReference type="GO" id="GO:0018479">
    <property type="term" value="F:benzaldehyde dehydrogenase (NAD+) activity"/>
    <property type="evidence" value="ECO:0007669"/>
    <property type="project" value="UniProtKB-EC"/>
</dbReference>
<accession>A0A1J5RTG9</accession>
<feature type="domain" description="Aldehyde dehydrogenase" evidence="3">
    <location>
        <begin position="65"/>
        <end position="515"/>
    </location>
</feature>
<dbReference type="EC" id="1.2.1.28" evidence="4"/>
<name>A0A1J5RTG9_9ZZZZ</name>
<dbReference type="EMBL" id="MLJW01000108">
    <property type="protein sequence ID" value="OIQ99270.1"/>
    <property type="molecule type" value="Genomic_DNA"/>
</dbReference>
<comment type="caution">
    <text evidence="4">The sequence shown here is derived from an EMBL/GenBank/DDBJ whole genome shotgun (WGS) entry which is preliminary data.</text>
</comment>
<dbReference type="InterPro" id="IPR015590">
    <property type="entry name" value="Aldehyde_DH_dom"/>
</dbReference>
<dbReference type="Pfam" id="PF00171">
    <property type="entry name" value="Aldedh"/>
    <property type="match status" value="1"/>
</dbReference>